<dbReference type="AlphaFoldDB" id="M7ZP44"/>
<reference evidence="2" key="1">
    <citation type="journal article" date="2013" name="Nature">
        <title>Draft genome of the wheat A-genome progenitor Triticum urartu.</title>
        <authorList>
            <person name="Ling H.Q."/>
            <person name="Zhao S."/>
            <person name="Liu D."/>
            <person name="Wang J."/>
            <person name="Sun H."/>
            <person name="Zhang C."/>
            <person name="Fan H."/>
            <person name="Li D."/>
            <person name="Dong L."/>
            <person name="Tao Y."/>
            <person name="Gao C."/>
            <person name="Wu H."/>
            <person name="Li Y."/>
            <person name="Cui Y."/>
            <person name="Guo X."/>
            <person name="Zheng S."/>
            <person name="Wang B."/>
            <person name="Yu K."/>
            <person name="Liang Q."/>
            <person name="Yang W."/>
            <person name="Lou X."/>
            <person name="Chen J."/>
            <person name="Feng M."/>
            <person name="Jian J."/>
            <person name="Zhang X."/>
            <person name="Luo G."/>
            <person name="Jiang Y."/>
            <person name="Liu J."/>
            <person name="Wang Z."/>
            <person name="Sha Y."/>
            <person name="Zhang B."/>
            <person name="Wu H."/>
            <person name="Tang D."/>
            <person name="Shen Q."/>
            <person name="Xue P."/>
            <person name="Zou S."/>
            <person name="Wang X."/>
            <person name="Liu X."/>
            <person name="Wang F."/>
            <person name="Yang Y."/>
            <person name="An X."/>
            <person name="Dong Z."/>
            <person name="Zhang K."/>
            <person name="Zhang X."/>
            <person name="Luo M.C."/>
            <person name="Dvorak J."/>
            <person name="Tong Y."/>
            <person name="Wang J."/>
            <person name="Yang H."/>
            <person name="Li Z."/>
            <person name="Wang D."/>
            <person name="Zhang A."/>
            <person name="Wang J."/>
        </authorList>
    </citation>
    <scope>NUCLEOTIDE SEQUENCE</scope>
</reference>
<protein>
    <submittedName>
        <fullName evidence="2">Uncharacterized protein</fullName>
    </submittedName>
</protein>
<evidence type="ECO:0000256" key="1">
    <source>
        <dbReference type="SAM" id="MobiDB-lite"/>
    </source>
</evidence>
<proteinExistence type="predicted"/>
<accession>M7ZP44</accession>
<dbReference type="EMBL" id="KD049696">
    <property type="protein sequence ID" value="EMS64998.1"/>
    <property type="molecule type" value="Genomic_DNA"/>
</dbReference>
<feature type="region of interest" description="Disordered" evidence="1">
    <location>
        <begin position="70"/>
        <end position="92"/>
    </location>
</feature>
<name>M7ZP44_TRIUA</name>
<sequence>MLSLHRRMCLCIFRRLPLLQEISATVPIGSRCRQPVVQRNAAARLDLGRPARAQAAARLHASALQVSGWTRPRPPLASHAQQSVGSSARSGSLAAASQRPAASLIESSLYGSSKKIHGRVTITQLVDLRTAGRPAGSNWVQVMPGIEHTKDEGGARQARAVHVSL</sequence>
<gene>
    <name evidence="2" type="ORF">TRIUR3_29413</name>
</gene>
<organism evidence="2">
    <name type="scientific">Triticum urartu</name>
    <name type="common">Red wild einkorn</name>
    <name type="synonym">Crithodium urartu</name>
    <dbReference type="NCBI Taxonomy" id="4572"/>
    <lineage>
        <taxon>Eukaryota</taxon>
        <taxon>Viridiplantae</taxon>
        <taxon>Streptophyta</taxon>
        <taxon>Embryophyta</taxon>
        <taxon>Tracheophyta</taxon>
        <taxon>Spermatophyta</taxon>
        <taxon>Magnoliopsida</taxon>
        <taxon>Liliopsida</taxon>
        <taxon>Poales</taxon>
        <taxon>Poaceae</taxon>
        <taxon>BOP clade</taxon>
        <taxon>Pooideae</taxon>
        <taxon>Triticodae</taxon>
        <taxon>Triticeae</taxon>
        <taxon>Triticinae</taxon>
        <taxon>Triticum</taxon>
    </lineage>
</organism>
<evidence type="ECO:0000313" key="2">
    <source>
        <dbReference type="EMBL" id="EMS64998.1"/>
    </source>
</evidence>
<feature type="compositionally biased region" description="Low complexity" evidence="1">
    <location>
        <begin position="80"/>
        <end position="92"/>
    </location>
</feature>